<evidence type="ECO:0008006" key="14">
    <source>
        <dbReference type="Google" id="ProtNLM"/>
    </source>
</evidence>
<evidence type="ECO:0000256" key="3">
    <source>
        <dbReference type="ARBA" id="ARBA00022927"/>
    </source>
</evidence>
<comment type="function">
    <text evidence="7 10">Involved in transport of proteins from the cis/medial-Golgi to the trans-Golgi network.</text>
</comment>
<proteinExistence type="inferred from homology"/>
<dbReference type="PANTHER" id="PTHR21230:SF1">
    <property type="entry name" value="GOLGI SNAP RECEPTOR COMPLEX MEMBER 2"/>
    <property type="match status" value="1"/>
</dbReference>
<dbReference type="Proteomes" id="UP001642520">
    <property type="component" value="Unassembled WGS sequence"/>
</dbReference>
<keyword evidence="4 11" id="KW-1133">Transmembrane helix</keyword>
<keyword evidence="2 11" id="KW-0812">Transmembrane</keyword>
<comment type="caution">
    <text evidence="12">The sequence shown here is derived from an EMBL/GenBank/DDBJ whole genome shotgun (WGS) entry which is preliminary data.</text>
</comment>
<feature type="transmembrane region" description="Helical" evidence="11">
    <location>
        <begin position="190"/>
        <end position="211"/>
    </location>
</feature>
<evidence type="ECO:0000256" key="2">
    <source>
        <dbReference type="ARBA" id="ARBA00022692"/>
    </source>
</evidence>
<evidence type="ECO:0000313" key="13">
    <source>
        <dbReference type="Proteomes" id="UP001642520"/>
    </source>
</evidence>
<comment type="similarity">
    <text evidence="9 10">Belongs to the GOSR2 family.</text>
</comment>
<evidence type="ECO:0000256" key="6">
    <source>
        <dbReference type="ARBA" id="ARBA00023136"/>
    </source>
</evidence>
<reference evidence="12 13" key="1">
    <citation type="submission" date="2024-08" db="EMBL/GenBank/DDBJ databases">
        <authorList>
            <person name="Will J Nash"/>
            <person name="Angela Man"/>
            <person name="Seanna McTaggart"/>
            <person name="Kendall Baker"/>
            <person name="Tom Barker"/>
            <person name="Leah Catchpole"/>
            <person name="Alex Durrant"/>
            <person name="Karim Gharbi"/>
            <person name="Naomi Irish"/>
            <person name="Gemy Kaithakottil"/>
            <person name="Debby Ku"/>
            <person name="Aaliyah Providence"/>
            <person name="Felix Shaw"/>
            <person name="David Swarbreck"/>
            <person name="Chris Watkins"/>
            <person name="Ann M. McCartney"/>
            <person name="Giulio Formenti"/>
            <person name="Alice Mouton"/>
            <person name="Noel Vella"/>
            <person name="Bjorn M von Reumont"/>
            <person name="Adriana Vella"/>
            <person name="Wilfried Haerty"/>
        </authorList>
    </citation>
    <scope>NUCLEOTIDE SEQUENCE [LARGE SCALE GENOMIC DNA]</scope>
</reference>
<protein>
    <recommendedName>
        <fullName evidence="14">Golgi SNAP receptor complex member 2</fullName>
    </recommendedName>
</protein>
<comment type="subcellular location">
    <subcellularLocation>
        <location evidence="8">Golgi apparatus</location>
        <location evidence="8">cis-Golgi network membrane</location>
        <topology evidence="8">Single-pass type IV membrane protein</topology>
    </subcellularLocation>
</comment>
<dbReference type="PANTHER" id="PTHR21230">
    <property type="entry name" value="VESICLE TRANSPORT V-SNARE PROTEIN VTI1-RELATED"/>
    <property type="match status" value="1"/>
</dbReference>
<evidence type="ECO:0000256" key="1">
    <source>
        <dbReference type="ARBA" id="ARBA00022448"/>
    </source>
</evidence>
<dbReference type="Gene3D" id="1.20.5.110">
    <property type="match status" value="1"/>
</dbReference>
<organism evidence="12 13">
    <name type="scientific">Xylocopa violacea</name>
    <name type="common">Violet carpenter bee</name>
    <name type="synonym">Apis violacea</name>
    <dbReference type="NCBI Taxonomy" id="135666"/>
    <lineage>
        <taxon>Eukaryota</taxon>
        <taxon>Metazoa</taxon>
        <taxon>Ecdysozoa</taxon>
        <taxon>Arthropoda</taxon>
        <taxon>Hexapoda</taxon>
        <taxon>Insecta</taxon>
        <taxon>Pterygota</taxon>
        <taxon>Neoptera</taxon>
        <taxon>Endopterygota</taxon>
        <taxon>Hymenoptera</taxon>
        <taxon>Apocrita</taxon>
        <taxon>Aculeata</taxon>
        <taxon>Apoidea</taxon>
        <taxon>Anthophila</taxon>
        <taxon>Apidae</taxon>
        <taxon>Xylocopa</taxon>
        <taxon>Xylocopa</taxon>
    </lineage>
</organism>
<evidence type="ECO:0000256" key="10">
    <source>
        <dbReference type="PIRNR" id="PIRNR028865"/>
    </source>
</evidence>
<evidence type="ECO:0000256" key="4">
    <source>
        <dbReference type="ARBA" id="ARBA00022989"/>
    </source>
</evidence>
<keyword evidence="1 10" id="KW-0813">Transport</keyword>
<dbReference type="Pfam" id="PF12352">
    <property type="entry name" value="V-SNARE_C"/>
    <property type="match status" value="1"/>
</dbReference>
<accession>A0ABP1NQ96</accession>
<evidence type="ECO:0000256" key="9">
    <source>
        <dbReference type="ARBA" id="ARBA00038172"/>
    </source>
</evidence>
<evidence type="ECO:0000256" key="8">
    <source>
        <dbReference type="ARBA" id="ARBA00037862"/>
    </source>
</evidence>
<keyword evidence="3 10" id="KW-0653">Protein transport</keyword>
<dbReference type="CDD" id="cd15863">
    <property type="entry name" value="SNARE_GS27"/>
    <property type="match status" value="1"/>
</dbReference>
<dbReference type="SUPFAM" id="SSF58038">
    <property type="entry name" value="SNARE fusion complex"/>
    <property type="match status" value="1"/>
</dbReference>
<evidence type="ECO:0000313" key="12">
    <source>
        <dbReference type="EMBL" id="CAL7943077.1"/>
    </source>
</evidence>
<sequence>MEPLYHQTNKLVQETQHLFSLIEKRTPNLDIKEVENNIESKINLINSNCERLDVLCLKGPIFQRQNAKMRVDQLKYDSRHLTAALNSWRNKMIKKQREEAEREALLSRTFTTNDYVDIMIDHNAQHNSSLRNALHGMDDLLQNGGSILDSLRSQRLTLKGAHKRLIDIGNTLGLSNTTMRLIENRARQDGFILVGGMLFTLLVIVLVIVYLT</sequence>
<name>A0ABP1NQ96_XYLVO</name>
<keyword evidence="13" id="KW-1185">Reference proteome</keyword>
<dbReference type="InterPro" id="IPR027027">
    <property type="entry name" value="GOSR2/Membrin/Bos1"/>
</dbReference>
<evidence type="ECO:0000256" key="5">
    <source>
        <dbReference type="ARBA" id="ARBA00023034"/>
    </source>
</evidence>
<gene>
    <name evidence="12" type="ORF">XYLVIOL_LOCUS5870</name>
</gene>
<evidence type="ECO:0000256" key="11">
    <source>
        <dbReference type="SAM" id="Phobius"/>
    </source>
</evidence>
<evidence type="ECO:0000256" key="7">
    <source>
        <dbReference type="ARBA" id="ARBA00037078"/>
    </source>
</evidence>
<dbReference type="PIRSF" id="PIRSF028865">
    <property type="entry name" value="Membrin-2"/>
    <property type="match status" value="1"/>
</dbReference>
<keyword evidence="5" id="KW-0333">Golgi apparatus</keyword>
<keyword evidence="6 10" id="KW-0472">Membrane</keyword>
<dbReference type="EMBL" id="CAXAJV020001293">
    <property type="protein sequence ID" value="CAL7943077.1"/>
    <property type="molecule type" value="Genomic_DNA"/>
</dbReference>